<dbReference type="PANTHER" id="PTHR34220">
    <property type="entry name" value="SENSOR HISTIDINE KINASE YPDA"/>
    <property type="match status" value="1"/>
</dbReference>
<evidence type="ECO:0000259" key="6">
    <source>
        <dbReference type="Pfam" id="PF13377"/>
    </source>
</evidence>
<feature type="domain" description="Transcriptional regulator LacI/GalR-like sensor" evidence="6">
    <location>
        <begin position="147"/>
        <end position="302"/>
    </location>
</feature>
<name>A0A1S8TF77_9CLOT</name>
<dbReference type="Pfam" id="PF06580">
    <property type="entry name" value="His_kinase"/>
    <property type="match status" value="1"/>
</dbReference>
<dbReference type="Pfam" id="PF13377">
    <property type="entry name" value="Peripla_BP_3"/>
    <property type="match status" value="1"/>
</dbReference>
<dbReference type="InterPro" id="IPR003594">
    <property type="entry name" value="HATPase_dom"/>
</dbReference>
<dbReference type="InterPro" id="IPR046335">
    <property type="entry name" value="LacI/GalR-like_sensor"/>
</dbReference>
<evidence type="ECO:0000259" key="5">
    <source>
        <dbReference type="Pfam" id="PF06580"/>
    </source>
</evidence>
<sequence>MLESKRCIDKKMSKYQDQLKKPLKLGFLSIHGRDECCSQMMKGVFEGAKAYNANIIRFAYNTNESDMRKAPFELTKILELYSKLKLDGLIFLGWLPDTEEQVLQSFSKQTGHFPILSLGKVYKNLPNVYMDGGKYLKELLIHLSKVHGYRNIAFISPLTYDDRIEIYMNTIKELGIFKPDLYIDTDILCASDFETRAEEALNILINVRKQKFDAIVSMYNDEALALVHKLQKRGMSIPKDVAVTSYDDFEAGKFNSPSLTTIYYPYWEIGYTGCKKLIELITTGYTDFSTEVPARVIYRDSCGCTKTFSDYFHYDVSDSNELTGRLDKERVEAFALELKKYYSYLHIDIKPLLNLLLESYKEQATENFFITLKQRLNNVMERLLYPSNFEDLLNIIHSMREFILFWHSSDVNALDWFQNIFYKVHTLVSEKLILLMGQREVISNRLNQELYATGKLLITTFDIPKVFDILSANLPKLDISSCYIFLFNDEDYFYENCTLAFEYSKKTKLDIIQTNFLLEYMDKLIIEKKYILSQLLCIGEDLSGVVLFELGPMDERIYNLLSVYLSSALNGSMLLDNLKMSKKDSELNALQAQINPHFLYNTLEILYWEAAVAEQKNISEMLLNLSRLFRLMLNKGKSFTLISREKELIQCYLNLQKMRFDAKLNFKVELDNNILNYMIPKLTLQPFIENAIVHGLEGKTDGGNVKITGKLIDKKIKFKIIDDGIGMSSETINKIIDNEDKSSIDKPSLLEGYAIKNVVERMKFYFKNEYSLEFYSEIGKGTTVEIVIPAEEFRVVRGEHNFNV</sequence>
<dbReference type="EC" id="2.7.13.3" evidence="7"/>
<keyword evidence="7" id="KW-0418">Kinase</keyword>
<dbReference type="STRING" id="29367.CLPUN_27730"/>
<dbReference type="GO" id="GO:0000155">
    <property type="term" value="F:phosphorelay sensor kinase activity"/>
    <property type="evidence" value="ECO:0007669"/>
    <property type="project" value="InterPro"/>
</dbReference>
<dbReference type="GO" id="GO:0016020">
    <property type="term" value="C:membrane"/>
    <property type="evidence" value="ECO:0007669"/>
    <property type="project" value="InterPro"/>
</dbReference>
<proteinExistence type="predicted"/>
<dbReference type="Pfam" id="PF02518">
    <property type="entry name" value="HATPase_c"/>
    <property type="match status" value="1"/>
</dbReference>
<dbReference type="GO" id="GO:0003677">
    <property type="term" value="F:DNA binding"/>
    <property type="evidence" value="ECO:0007669"/>
    <property type="project" value="UniProtKB-KW"/>
</dbReference>
<dbReference type="InterPro" id="IPR028082">
    <property type="entry name" value="Peripla_BP_I"/>
</dbReference>
<evidence type="ECO:0000313" key="8">
    <source>
        <dbReference type="Proteomes" id="UP000190890"/>
    </source>
</evidence>
<evidence type="ECO:0000259" key="4">
    <source>
        <dbReference type="Pfam" id="PF02518"/>
    </source>
</evidence>
<dbReference type="InterPro" id="IPR010559">
    <property type="entry name" value="Sig_transdc_His_kin_internal"/>
</dbReference>
<dbReference type="EMBL" id="LZZM01000175">
    <property type="protein sequence ID" value="OOM76272.1"/>
    <property type="molecule type" value="Genomic_DNA"/>
</dbReference>
<keyword evidence="2" id="KW-0238">DNA-binding</keyword>
<dbReference type="Gene3D" id="3.40.50.2300">
    <property type="match status" value="2"/>
</dbReference>
<dbReference type="RefSeq" id="WP_077847869.1">
    <property type="nucleotide sequence ID" value="NZ_LZZM01000175.1"/>
</dbReference>
<dbReference type="Gene3D" id="3.30.565.10">
    <property type="entry name" value="Histidine kinase-like ATPase, C-terminal domain"/>
    <property type="match status" value="1"/>
</dbReference>
<evidence type="ECO:0000256" key="3">
    <source>
        <dbReference type="ARBA" id="ARBA00023163"/>
    </source>
</evidence>
<comment type="caution">
    <text evidence="7">The sequence shown here is derived from an EMBL/GenBank/DDBJ whole genome shotgun (WGS) entry which is preliminary data.</text>
</comment>
<accession>A0A1S8TF77</accession>
<organism evidence="7 8">
    <name type="scientific">Clostridium puniceum</name>
    <dbReference type="NCBI Taxonomy" id="29367"/>
    <lineage>
        <taxon>Bacteria</taxon>
        <taxon>Bacillati</taxon>
        <taxon>Bacillota</taxon>
        <taxon>Clostridia</taxon>
        <taxon>Eubacteriales</taxon>
        <taxon>Clostridiaceae</taxon>
        <taxon>Clostridium</taxon>
    </lineage>
</organism>
<feature type="domain" description="Histidine kinase/HSP90-like ATPase" evidence="4">
    <location>
        <begin position="684"/>
        <end position="791"/>
    </location>
</feature>
<dbReference type="Proteomes" id="UP000190890">
    <property type="component" value="Unassembled WGS sequence"/>
</dbReference>
<dbReference type="SUPFAM" id="SSF55874">
    <property type="entry name" value="ATPase domain of HSP90 chaperone/DNA topoisomerase II/histidine kinase"/>
    <property type="match status" value="1"/>
</dbReference>
<evidence type="ECO:0000313" key="7">
    <source>
        <dbReference type="EMBL" id="OOM76272.1"/>
    </source>
</evidence>
<reference evidence="7 8" key="1">
    <citation type="submission" date="2016-05" db="EMBL/GenBank/DDBJ databases">
        <title>Microbial solvent formation.</title>
        <authorList>
            <person name="Poehlein A."/>
            <person name="Montoya Solano J.D."/>
            <person name="Flitsch S."/>
            <person name="Krabben P."/>
            <person name="Duerre P."/>
            <person name="Daniel R."/>
        </authorList>
    </citation>
    <scope>NUCLEOTIDE SEQUENCE [LARGE SCALE GENOMIC DNA]</scope>
    <source>
        <strain evidence="7 8">DSM 2619</strain>
    </source>
</reference>
<evidence type="ECO:0000256" key="2">
    <source>
        <dbReference type="ARBA" id="ARBA00023125"/>
    </source>
</evidence>
<keyword evidence="7" id="KW-0808">Transferase</keyword>
<dbReference type="CDD" id="cd06267">
    <property type="entry name" value="PBP1_LacI_sugar_binding-like"/>
    <property type="match status" value="1"/>
</dbReference>
<feature type="domain" description="Signal transduction histidine kinase internal region" evidence="5">
    <location>
        <begin position="585"/>
        <end position="664"/>
    </location>
</feature>
<dbReference type="PANTHER" id="PTHR34220:SF7">
    <property type="entry name" value="SENSOR HISTIDINE KINASE YPDA"/>
    <property type="match status" value="1"/>
</dbReference>
<dbReference type="InterPro" id="IPR036890">
    <property type="entry name" value="HATPase_C_sf"/>
</dbReference>
<evidence type="ECO:0000256" key="1">
    <source>
        <dbReference type="ARBA" id="ARBA00023015"/>
    </source>
</evidence>
<gene>
    <name evidence="7" type="primary">yehU_1</name>
    <name evidence="7" type="ORF">CLPUN_27730</name>
</gene>
<keyword evidence="3" id="KW-0804">Transcription</keyword>
<keyword evidence="8" id="KW-1185">Reference proteome</keyword>
<dbReference type="SUPFAM" id="SSF53822">
    <property type="entry name" value="Periplasmic binding protein-like I"/>
    <property type="match status" value="1"/>
</dbReference>
<keyword evidence="1" id="KW-0805">Transcription regulation</keyword>
<dbReference type="InterPro" id="IPR050640">
    <property type="entry name" value="Bact_2-comp_sensor_kinase"/>
</dbReference>
<dbReference type="AlphaFoldDB" id="A0A1S8TF77"/>
<protein>
    <submittedName>
        <fullName evidence="7">Sensor histidine kinase YehU</fullName>
        <ecNumber evidence="7">2.7.13.3</ecNumber>
    </submittedName>
</protein>